<dbReference type="AlphaFoldDB" id="A0A2J6PDV9"/>
<proteinExistence type="predicted"/>
<evidence type="ECO:0000313" key="1">
    <source>
        <dbReference type="EMBL" id="PMD12184.1"/>
    </source>
</evidence>
<accession>A0A2J6PDV9</accession>
<reference evidence="1 2" key="1">
    <citation type="submission" date="2016-05" db="EMBL/GenBank/DDBJ databases">
        <title>A degradative enzymes factory behind the ericoid mycorrhizal symbiosis.</title>
        <authorList>
            <consortium name="DOE Joint Genome Institute"/>
            <person name="Martino E."/>
            <person name="Morin E."/>
            <person name="Grelet G."/>
            <person name="Kuo A."/>
            <person name="Kohler A."/>
            <person name="Daghino S."/>
            <person name="Barry K."/>
            <person name="Choi C."/>
            <person name="Cichocki N."/>
            <person name="Clum A."/>
            <person name="Copeland A."/>
            <person name="Hainaut M."/>
            <person name="Haridas S."/>
            <person name="Labutti K."/>
            <person name="Lindquist E."/>
            <person name="Lipzen A."/>
            <person name="Khouja H.-R."/>
            <person name="Murat C."/>
            <person name="Ohm R."/>
            <person name="Olson A."/>
            <person name="Spatafora J."/>
            <person name="Veneault-Fourrey C."/>
            <person name="Henrissat B."/>
            <person name="Grigoriev I."/>
            <person name="Martin F."/>
            <person name="Perotto S."/>
        </authorList>
    </citation>
    <scope>NUCLEOTIDE SEQUENCE [LARGE SCALE GENOMIC DNA]</scope>
    <source>
        <strain evidence="1 2">UAMH 7357</strain>
    </source>
</reference>
<name>A0A2J6PDV9_9HELO</name>
<dbReference type="OrthoDB" id="3251507at2759"/>
<dbReference type="PANTHER" id="PTHR42037:SF1">
    <property type="match status" value="1"/>
</dbReference>
<dbReference type="PANTHER" id="PTHR42037">
    <property type="match status" value="1"/>
</dbReference>
<sequence>PRFSPEDRLKYRFYEPLVLLHILDPIGHQRISPCPSEDLVTPRLELRELRQSFLEQLAYICDYKMGGDTVTAMALEARPSGITYWVASNTKPSRSTISFLRGVLDTLKSLASSHPEHRNIIEDGIIRRCIEF</sequence>
<dbReference type="Proteomes" id="UP000235672">
    <property type="component" value="Unassembled WGS sequence"/>
</dbReference>
<feature type="non-terminal residue" evidence="1">
    <location>
        <position position="1"/>
    </location>
</feature>
<evidence type="ECO:0000313" key="2">
    <source>
        <dbReference type="Proteomes" id="UP000235672"/>
    </source>
</evidence>
<keyword evidence="2" id="KW-1185">Reference proteome</keyword>
<dbReference type="EMBL" id="KZ613562">
    <property type="protein sequence ID" value="PMD12184.1"/>
    <property type="molecule type" value="Genomic_DNA"/>
</dbReference>
<feature type="non-terminal residue" evidence="1">
    <location>
        <position position="132"/>
    </location>
</feature>
<protein>
    <submittedName>
        <fullName evidence="1">Uncharacterized protein</fullName>
    </submittedName>
</protein>
<organism evidence="1 2">
    <name type="scientific">Hyaloscypha hepaticicola</name>
    <dbReference type="NCBI Taxonomy" id="2082293"/>
    <lineage>
        <taxon>Eukaryota</taxon>
        <taxon>Fungi</taxon>
        <taxon>Dikarya</taxon>
        <taxon>Ascomycota</taxon>
        <taxon>Pezizomycotina</taxon>
        <taxon>Leotiomycetes</taxon>
        <taxon>Helotiales</taxon>
        <taxon>Hyaloscyphaceae</taxon>
        <taxon>Hyaloscypha</taxon>
    </lineage>
</organism>
<gene>
    <name evidence="1" type="ORF">NA56DRAFT_536209</name>
</gene>